<dbReference type="Pfam" id="PF02779">
    <property type="entry name" value="Transket_pyr"/>
    <property type="match status" value="1"/>
</dbReference>
<dbReference type="CDD" id="cd02012">
    <property type="entry name" value="TPP_TK"/>
    <property type="match status" value="1"/>
</dbReference>
<comment type="similarity">
    <text evidence="3 13">Belongs to the transketolase family.</text>
</comment>
<accession>A0ABX6DRE6</accession>
<keyword evidence="16" id="KW-1185">Reference proteome</keyword>
<dbReference type="Gene3D" id="3.40.50.970">
    <property type="match status" value="2"/>
</dbReference>
<dbReference type="Gene3D" id="3.40.50.920">
    <property type="match status" value="1"/>
</dbReference>
<comment type="function">
    <text evidence="13">Catalyzes the transfer of a two-carbon ketol group from a ketose donor to an aldose acceptor, via a covalent intermediate with the cofactor thiamine pyrophosphate.</text>
</comment>
<dbReference type="SMART" id="SM00861">
    <property type="entry name" value="Transket_pyr"/>
    <property type="match status" value="1"/>
</dbReference>
<dbReference type="RefSeq" id="WP_153743629.1">
    <property type="nucleotide sequence ID" value="NZ_CP045843.1"/>
</dbReference>
<dbReference type="Proteomes" id="UP000344450">
    <property type="component" value="Chromosome"/>
</dbReference>
<evidence type="ECO:0000256" key="7">
    <source>
        <dbReference type="ARBA" id="ARBA00022723"/>
    </source>
</evidence>
<dbReference type="PANTHER" id="PTHR43522">
    <property type="entry name" value="TRANSKETOLASE"/>
    <property type="match status" value="1"/>
</dbReference>
<protein>
    <recommendedName>
        <fullName evidence="5 12">Transketolase</fullName>
        <ecNumber evidence="5 12">2.2.1.1</ecNumber>
    </recommendedName>
</protein>
<comment type="subunit">
    <text evidence="4 13">Homodimer.</text>
</comment>
<dbReference type="InterPro" id="IPR033247">
    <property type="entry name" value="Transketolase_fam"/>
</dbReference>
<dbReference type="InterPro" id="IPR009014">
    <property type="entry name" value="Transketo_C/PFOR_II"/>
</dbReference>
<dbReference type="InterPro" id="IPR029061">
    <property type="entry name" value="THDP-binding"/>
</dbReference>
<keyword evidence="7 13" id="KW-0479">Metal-binding</keyword>
<organism evidence="15 16">
    <name type="scientific">Kluyvera intermedia</name>
    <name type="common">Enterobacter intermedius</name>
    <dbReference type="NCBI Taxonomy" id="61648"/>
    <lineage>
        <taxon>Bacteria</taxon>
        <taxon>Pseudomonadati</taxon>
        <taxon>Pseudomonadota</taxon>
        <taxon>Gammaproteobacteria</taxon>
        <taxon>Enterobacterales</taxon>
        <taxon>Enterobacteriaceae</taxon>
        <taxon>Kluyvera</taxon>
    </lineage>
</organism>
<evidence type="ECO:0000256" key="3">
    <source>
        <dbReference type="ARBA" id="ARBA00007131"/>
    </source>
</evidence>
<comment type="cofactor">
    <cofactor evidence="13">
        <name>thiamine diphosphate</name>
        <dbReference type="ChEBI" id="CHEBI:58937"/>
    </cofactor>
    <text evidence="13">Binds 1 thiamine pyrophosphate per subunit.</text>
</comment>
<evidence type="ECO:0000256" key="5">
    <source>
        <dbReference type="ARBA" id="ARBA00013152"/>
    </source>
</evidence>
<evidence type="ECO:0000256" key="2">
    <source>
        <dbReference type="ARBA" id="ARBA00001941"/>
    </source>
</evidence>
<dbReference type="Pfam" id="PF22613">
    <property type="entry name" value="Transketolase_C_1"/>
    <property type="match status" value="1"/>
</dbReference>
<dbReference type="SUPFAM" id="SSF52518">
    <property type="entry name" value="Thiamin diphosphate-binding fold (THDP-binding)"/>
    <property type="match status" value="2"/>
</dbReference>
<keyword evidence="8 13" id="KW-0106">Calcium</keyword>
<evidence type="ECO:0000256" key="10">
    <source>
        <dbReference type="ARBA" id="ARBA00023052"/>
    </source>
</evidence>
<dbReference type="EC" id="2.2.1.1" evidence="5 12"/>
<gene>
    <name evidence="15" type="primary">tkt</name>
    <name evidence="15" type="ORF">GHC21_17730</name>
</gene>
<evidence type="ECO:0000256" key="11">
    <source>
        <dbReference type="ARBA" id="ARBA00049473"/>
    </source>
</evidence>
<dbReference type="InterPro" id="IPR005478">
    <property type="entry name" value="Transketolase_bac-like"/>
</dbReference>
<dbReference type="InterPro" id="IPR049557">
    <property type="entry name" value="Transketolase_CS"/>
</dbReference>
<comment type="catalytic activity">
    <reaction evidence="11 13">
        <text>D-sedoheptulose 7-phosphate + D-glyceraldehyde 3-phosphate = aldehydo-D-ribose 5-phosphate + D-xylulose 5-phosphate</text>
        <dbReference type="Rhea" id="RHEA:10508"/>
        <dbReference type="ChEBI" id="CHEBI:57483"/>
        <dbReference type="ChEBI" id="CHEBI:57737"/>
        <dbReference type="ChEBI" id="CHEBI:58273"/>
        <dbReference type="ChEBI" id="CHEBI:59776"/>
        <dbReference type="EC" id="2.2.1.1"/>
    </reaction>
</comment>
<evidence type="ECO:0000256" key="8">
    <source>
        <dbReference type="ARBA" id="ARBA00022837"/>
    </source>
</evidence>
<comment type="cofactor">
    <cofactor evidence="2">
        <name>Co(2+)</name>
        <dbReference type="ChEBI" id="CHEBI:48828"/>
    </cofactor>
</comment>
<dbReference type="GeneID" id="91974268"/>
<dbReference type="PROSITE" id="PS00801">
    <property type="entry name" value="TRANSKETOLASE_1"/>
    <property type="match status" value="1"/>
</dbReference>
<dbReference type="InterPro" id="IPR020826">
    <property type="entry name" value="Transketolase_BS"/>
</dbReference>
<reference evidence="15 16" key="1">
    <citation type="submission" date="2019-10" db="EMBL/GenBank/DDBJ databases">
        <title>Complete genome sequencing of drug resistant plasmids in Kluyvera intermedia.</title>
        <authorList>
            <person name="Ke C."/>
            <person name="Jian S."/>
        </authorList>
    </citation>
    <scope>NUCLEOTIDE SEQUENCE [LARGE SCALE GENOMIC DNA]</scope>
    <source>
        <strain evidence="15 16">N2-1</strain>
    </source>
</reference>
<comment type="cofactor">
    <cofactor evidence="13">
        <name>Mg(2+)</name>
        <dbReference type="ChEBI" id="CHEBI:18420"/>
    </cofactor>
    <cofactor evidence="13">
        <name>Ca(2+)</name>
        <dbReference type="ChEBI" id="CHEBI:29108"/>
    </cofactor>
    <cofactor evidence="13">
        <name>Mn(2+)</name>
        <dbReference type="ChEBI" id="CHEBI:29035"/>
    </cofactor>
    <cofactor evidence="13">
        <name>Co(2+)</name>
        <dbReference type="ChEBI" id="CHEBI:48828"/>
    </cofactor>
    <text evidence="13">Binds 1 Mg(2+) ion per subunit. Can also utilize other divalent metal cations, such as Ca(2+), Mn(2+) and Co(2+).</text>
</comment>
<dbReference type="InterPro" id="IPR055152">
    <property type="entry name" value="Transketolase-like_C_2"/>
</dbReference>
<keyword evidence="10 13" id="KW-0786">Thiamine pyrophosphate</keyword>
<evidence type="ECO:0000256" key="4">
    <source>
        <dbReference type="ARBA" id="ARBA00011738"/>
    </source>
</evidence>
<name>A0ABX6DRE6_KLUIN</name>
<dbReference type="GO" id="GO:0004802">
    <property type="term" value="F:transketolase activity"/>
    <property type="evidence" value="ECO:0007669"/>
    <property type="project" value="UniProtKB-EC"/>
</dbReference>
<dbReference type="InterPro" id="IPR005475">
    <property type="entry name" value="Transketolase-like_Pyr-bd"/>
</dbReference>
<dbReference type="EMBL" id="CP045845">
    <property type="protein sequence ID" value="QGH31397.1"/>
    <property type="molecule type" value="Genomic_DNA"/>
</dbReference>
<dbReference type="SUPFAM" id="SSF52922">
    <property type="entry name" value="TK C-terminal domain-like"/>
    <property type="match status" value="1"/>
</dbReference>
<evidence type="ECO:0000313" key="16">
    <source>
        <dbReference type="Proteomes" id="UP000344450"/>
    </source>
</evidence>
<dbReference type="CDD" id="cd07033">
    <property type="entry name" value="TPP_PYR_DXS_TK_like"/>
    <property type="match status" value="1"/>
</dbReference>
<comment type="cofactor">
    <cofactor evidence="1">
        <name>Ca(2+)</name>
        <dbReference type="ChEBI" id="CHEBI:29108"/>
    </cofactor>
</comment>
<dbReference type="InterPro" id="IPR005474">
    <property type="entry name" value="Transketolase_N"/>
</dbReference>
<keyword evidence="6 13" id="KW-0808">Transferase</keyword>
<evidence type="ECO:0000256" key="9">
    <source>
        <dbReference type="ARBA" id="ARBA00022842"/>
    </source>
</evidence>
<sequence length="663" mass="73063">MSSRKLANAIRILSVDAIQKANSGHPGAPMGMADIAEVVWRRHLRHNPKNPQWFNRDRYVQSNGHGSMLIYSLLHLTGYDLSMNDIRDFRQLHSRTPGHPEYGYTPGVETTTGPLGQGVANAVGMAIAEKALAAEFNKPGFDIVDHHTWLFLGDGCLMEGISHEACSLAGTLGLGNLIAVWDDNGISIDGHVEGWFADDTAARFRAYGWHVIDGIDGHDSQAIDAAVQEAKKVTDKPSLLCCKTIIGFGSPNKADSHECHGSALGADEVARVREQLQWPHPAFEIPADIYDAWDATQKGAQDQQAWDALFADYAQQWPELAAEFTRRMKGELPAEWAENIQQYVHDLQENPAALATRQVSQKCLSFLADMLPELMGGSADLSPSNLTRHQKSVDFSADNAAGNYISYGVREFGMSAIMNGLALHGGFIPYGGTFLMFMEYARNALRMAALMKIRSVFVYTHDTIGLGEDGPTHQPVEQLASLRLTPNMETWRGCDQVEVAVSWQQAIERKDGPSALVLTRQPLEQQSRNDEQLKAISRGGYVLVDCEGVPELILISAGSEVELAVAAARTLQQEGHQIRVVSMPCTERFDKQDEQYKESVLPKQVRRRLAVEASIEGFWERYVGLDGKVIGMNSFGESAPASVLFKYFGFTVGNVTETARNML</sequence>
<evidence type="ECO:0000256" key="6">
    <source>
        <dbReference type="ARBA" id="ARBA00022679"/>
    </source>
</evidence>
<evidence type="ECO:0000256" key="12">
    <source>
        <dbReference type="NCBIfam" id="TIGR00232"/>
    </source>
</evidence>
<proteinExistence type="inferred from homology"/>
<dbReference type="NCBIfam" id="TIGR00232">
    <property type="entry name" value="tktlase_bact"/>
    <property type="match status" value="1"/>
</dbReference>
<evidence type="ECO:0000256" key="13">
    <source>
        <dbReference type="RuleBase" id="RU004996"/>
    </source>
</evidence>
<dbReference type="Pfam" id="PF00456">
    <property type="entry name" value="Transketolase_N"/>
    <property type="match status" value="1"/>
</dbReference>
<dbReference type="PROSITE" id="PS00802">
    <property type="entry name" value="TRANSKETOLASE_2"/>
    <property type="match status" value="1"/>
</dbReference>
<feature type="domain" description="Transketolase-like pyrimidine-binding" evidence="14">
    <location>
        <begin position="354"/>
        <end position="526"/>
    </location>
</feature>
<evidence type="ECO:0000259" key="14">
    <source>
        <dbReference type="SMART" id="SM00861"/>
    </source>
</evidence>
<evidence type="ECO:0000313" key="15">
    <source>
        <dbReference type="EMBL" id="QGH31397.1"/>
    </source>
</evidence>
<evidence type="ECO:0000256" key="1">
    <source>
        <dbReference type="ARBA" id="ARBA00001913"/>
    </source>
</evidence>
<keyword evidence="9 13" id="KW-0460">Magnesium</keyword>
<dbReference type="PANTHER" id="PTHR43522:SF2">
    <property type="entry name" value="TRANSKETOLASE 1-RELATED"/>
    <property type="match status" value="1"/>
</dbReference>